<dbReference type="AlphaFoldDB" id="A0A0D3E7J3"/>
<dbReference type="eggNOG" id="KOG1164">
    <property type="taxonomic scope" value="Eukaryota"/>
</dbReference>
<feature type="compositionally biased region" description="Basic and acidic residues" evidence="1">
    <location>
        <begin position="301"/>
        <end position="313"/>
    </location>
</feature>
<protein>
    <submittedName>
        <fullName evidence="2">Uncharacterized protein</fullName>
    </submittedName>
</protein>
<evidence type="ECO:0000256" key="1">
    <source>
        <dbReference type="SAM" id="MobiDB-lite"/>
    </source>
</evidence>
<organism evidence="2 3">
    <name type="scientific">Brassica oleracea var. oleracea</name>
    <dbReference type="NCBI Taxonomy" id="109376"/>
    <lineage>
        <taxon>Eukaryota</taxon>
        <taxon>Viridiplantae</taxon>
        <taxon>Streptophyta</taxon>
        <taxon>Embryophyta</taxon>
        <taxon>Tracheophyta</taxon>
        <taxon>Spermatophyta</taxon>
        <taxon>Magnoliopsida</taxon>
        <taxon>eudicotyledons</taxon>
        <taxon>Gunneridae</taxon>
        <taxon>Pentapetalae</taxon>
        <taxon>rosids</taxon>
        <taxon>malvids</taxon>
        <taxon>Brassicales</taxon>
        <taxon>Brassicaceae</taxon>
        <taxon>Brassiceae</taxon>
        <taxon>Brassica</taxon>
    </lineage>
</organism>
<sequence length="313" mass="34655">MEPGDEIRCQRHFYFTRKLVSSAKRGSKAYLNQRGWTSGDGHLAPVERLASSTGIRSGSSRASGPGVHLVQECICDGHLALVERLVSSTDIRSDSSRASGPGVRLVRHNKFGQVFVGRRINGGNERSAGASILEVALKFEHRTSKGGKETIMLWLWTCSDPAYGMYGILQGKREPVFFQRKHSASFVPHSPTVELPSGSPTKICDHPCPSTEPLSTQVMLEDALPFTVAPAVGGVGGRSFFRLFLIPMHTQLRPDRVERVQQQEREKQEREMEREMYGRSCGAKRNPESGWNPESGSPYHHGHDAVEPGCDHH</sequence>
<name>A0A0D3E7J3_BRAOL</name>
<dbReference type="HOGENOM" id="CLU_889522_0_0_1"/>
<evidence type="ECO:0000313" key="2">
    <source>
        <dbReference type="EnsemblPlants" id="Bo9g071590.1"/>
    </source>
</evidence>
<evidence type="ECO:0000313" key="3">
    <source>
        <dbReference type="Proteomes" id="UP000032141"/>
    </source>
</evidence>
<dbReference type="STRING" id="109376.A0A0D3E7J3"/>
<reference evidence="2" key="2">
    <citation type="submission" date="2015-03" db="UniProtKB">
        <authorList>
            <consortium name="EnsemblPlants"/>
        </authorList>
    </citation>
    <scope>IDENTIFICATION</scope>
</reference>
<feature type="compositionally biased region" description="Basic and acidic residues" evidence="1">
    <location>
        <begin position="256"/>
        <end position="277"/>
    </location>
</feature>
<keyword evidence="3" id="KW-1185">Reference proteome</keyword>
<feature type="region of interest" description="Disordered" evidence="1">
    <location>
        <begin position="256"/>
        <end position="313"/>
    </location>
</feature>
<dbReference type="EnsemblPlants" id="Bo9g071590.1">
    <property type="protein sequence ID" value="Bo9g071590.1"/>
    <property type="gene ID" value="Bo9g071590"/>
</dbReference>
<accession>A0A0D3E7J3</accession>
<dbReference type="Gramene" id="Bo9g071590.1">
    <property type="protein sequence ID" value="Bo9g071590.1"/>
    <property type="gene ID" value="Bo9g071590"/>
</dbReference>
<reference evidence="2 3" key="1">
    <citation type="journal article" date="2014" name="Genome Biol.">
        <title>Transcriptome and methylome profiling reveals relics of genome dominance in the mesopolyploid Brassica oleracea.</title>
        <authorList>
            <person name="Parkin I.A."/>
            <person name="Koh C."/>
            <person name="Tang H."/>
            <person name="Robinson S.J."/>
            <person name="Kagale S."/>
            <person name="Clarke W.E."/>
            <person name="Town C.D."/>
            <person name="Nixon J."/>
            <person name="Krishnakumar V."/>
            <person name="Bidwell S.L."/>
            <person name="Denoeud F."/>
            <person name="Belcram H."/>
            <person name="Links M.G."/>
            <person name="Just J."/>
            <person name="Clarke C."/>
            <person name="Bender T."/>
            <person name="Huebert T."/>
            <person name="Mason A.S."/>
            <person name="Pires J.C."/>
            <person name="Barker G."/>
            <person name="Moore J."/>
            <person name="Walley P.G."/>
            <person name="Manoli S."/>
            <person name="Batley J."/>
            <person name="Edwards D."/>
            <person name="Nelson M.N."/>
            <person name="Wang X."/>
            <person name="Paterson A.H."/>
            <person name="King G."/>
            <person name="Bancroft I."/>
            <person name="Chalhoub B."/>
            <person name="Sharpe A.G."/>
        </authorList>
    </citation>
    <scope>NUCLEOTIDE SEQUENCE</scope>
    <source>
        <strain evidence="2 3">cv. TO1000</strain>
    </source>
</reference>
<dbReference type="Proteomes" id="UP000032141">
    <property type="component" value="Chromosome C9"/>
</dbReference>
<proteinExistence type="predicted"/>